<dbReference type="Proteomes" id="UP000315252">
    <property type="component" value="Unassembled WGS sequence"/>
</dbReference>
<accession>A0A545TXZ9</accession>
<evidence type="ECO:0000256" key="2">
    <source>
        <dbReference type="SAM" id="Phobius"/>
    </source>
</evidence>
<evidence type="ECO:0000313" key="3">
    <source>
        <dbReference type="EMBL" id="TQV82096.1"/>
    </source>
</evidence>
<keyword evidence="2" id="KW-0812">Transmembrane</keyword>
<feature type="region of interest" description="Disordered" evidence="1">
    <location>
        <begin position="138"/>
        <end position="174"/>
    </location>
</feature>
<dbReference type="EMBL" id="VHSH01000002">
    <property type="protein sequence ID" value="TQV82096.1"/>
    <property type="molecule type" value="Genomic_DNA"/>
</dbReference>
<sequence>MIEAALKRQNRPSVQNREPEVVIGGEYQQLIINAVPDLGLDIVNMPGPTSIPILDFVRTQSAELSSEIAIYTSDLAVPDHSIKMASNGNLDSDHAPPEPNLIGTTDERPFKLKTIFFWGLGLLVLYTLLDAVFAKLRQRDPTQPPEPGSGDEPKMKRRRRRRTFGRSRSRPKTT</sequence>
<dbReference type="RefSeq" id="WP_142895726.1">
    <property type="nucleotide sequence ID" value="NZ_ML660053.1"/>
</dbReference>
<dbReference type="AlphaFoldDB" id="A0A545TXZ9"/>
<proteinExistence type="predicted"/>
<evidence type="ECO:0000313" key="4">
    <source>
        <dbReference type="Proteomes" id="UP000315252"/>
    </source>
</evidence>
<gene>
    <name evidence="3" type="ORF">FKG95_07675</name>
</gene>
<keyword evidence="2" id="KW-0472">Membrane</keyword>
<evidence type="ECO:0000256" key="1">
    <source>
        <dbReference type="SAM" id="MobiDB-lite"/>
    </source>
</evidence>
<protein>
    <submittedName>
        <fullName evidence="3">Uncharacterized protein</fullName>
    </submittedName>
</protein>
<reference evidence="3 4" key="1">
    <citation type="submission" date="2019-06" db="EMBL/GenBank/DDBJ databases">
        <title>Whole genome sequence for Rhodospirillaceae sp. R148.</title>
        <authorList>
            <person name="Wang G."/>
        </authorList>
    </citation>
    <scope>NUCLEOTIDE SEQUENCE [LARGE SCALE GENOMIC DNA]</scope>
    <source>
        <strain evidence="3 4">R148</strain>
    </source>
</reference>
<name>A0A545TXZ9_9PROT</name>
<comment type="caution">
    <text evidence="3">The sequence shown here is derived from an EMBL/GenBank/DDBJ whole genome shotgun (WGS) entry which is preliminary data.</text>
</comment>
<feature type="compositionally biased region" description="Basic residues" evidence="1">
    <location>
        <begin position="155"/>
        <end position="174"/>
    </location>
</feature>
<organism evidence="3 4">
    <name type="scientific">Denitrobaculum tricleocarpae</name>
    <dbReference type="NCBI Taxonomy" id="2591009"/>
    <lineage>
        <taxon>Bacteria</taxon>
        <taxon>Pseudomonadati</taxon>
        <taxon>Pseudomonadota</taxon>
        <taxon>Alphaproteobacteria</taxon>
        <taxon>Rhodospirillales</taxon>
        <taxon>Rhodospirillaceae</taxon>
        <taxon>Denitrobaculum</taxon>
    </lineage>
</organism>
<keyword evidence="4" id="KW-1185">Reference proteome</keyword>
<feature type="transmembrane region" description="Helical" evidence="2">
    <location>
        <begin position="115"/>
        <end position="133"/>
    </location>
</feature>
<keyword evidence="2" id="KW-1133">Transmembrane helix</keyword>